<keyword evidence="3" id="KW-1185">Reference proteome</keyword>
<sequence>MKRSSSRRGRPGGRGAAAGGAPLPLRGTRRRSCCSSSSLRILNAICGSKERTWMMECFVQRAMDRDSHVHWAGDRSMP</sequence>
<protein>
    <submittedName>
        <fullName evidence="2">Uncharacterized protein</fullName>
    </submittedName>
</protein>
<gene>
    <name evidence="2" type="ORF">EJB05_52414</name>
</gene>
<dbReference type="AlphaFoldDB" id="A0A5J9SSV7"/>
<name>A0A5J9SSV7_9POAL</name>
<dbReference type="EMBL" id="RWGY01000361">
    <property type="protein sequence ID" value="TVU02048.1"/>
    <property type="molecule type" value="Genomic_DNA"/>
</dbReference>
<feature type="compositionally biased region" description="Basic residues" evidence="1">
    <location>
        <begin position="1"/>
        <end position="11"/>
    </location>
</feature>
<proteinExistence type="predicted"/>
<accession>A0A5J9SSV7</accession>
<comment type="caution">
    <text evidence="2">The sequence shown here is derived from an EMBL/GenBank/DDBJ whole genome shotgun (WGS) entry which is preliminary data.</text>
</comment>
<evidence type="ECO:0000313" key="2">
    <source>
        <dbReference type="EMBL" id="TVU02048.1"/>
    </source>
</evidence>
<feature type="non-terminal residue" evidence="2">
    <location>
        <position position="1"/>
    </location>
</feature>
<feature type="region of interest" description="Disordered" evidence="1">
    <location>
        <begin position="1"/>
        <end position="31"/>
    </location>
</feature>
<evidence type="ECO:0000313" key="3">
    <source>
        <dbReference type="Proteomes" id="UP000324897"/>
    </source>
</evidence>
<dbReference type="Proteomes" id="UP000324897">
    <property type="component" value="Unassembled WGS sequence"/>
</dbReference>
<reference evidence="2 3" key="1">
    <citation type="journal article" date="2019" name="Sci. Rep.">
        <title>A high-quality genome of Eragrostis curvula grass provides insights into Poaceae evolution and supports new strategies to enhance forage quality.</title>
        <authorList>
            <person name="Carballo J."/>
            <person name="Santos B.A.C.M."/>
            <person name="Zappacosta D."/>
            <person name="Garbus I."/>
            <person name="Selva J.P."/>
            <person name="Gallo C.A."/>
            <person name="Diaz A."/>
            <person name="Albertini E."/>
            <person name="Caccamo M."/>
            <person name="Echenique V."/>
        </authorList>
    </citation>
    <scope>NUCLEOTIDE SEQUENCE [LARGE SCALE GENOMIC DNA]</scope>
    <source>
        <strain evidence="3">cv. Victoria</strain>
        <tissue evidence="2">Leaf</tissue>
    </source>
</reference>
<organism evidence="2 3">
    <name type="scientific">Eragrostis curvula</name>
    <name type="common">weeping love grass</name>
    <dbReference type="NCBI Taxonomy" id="38414"/>
    <lineage>
        <taxon>Eukaryota</taxon>
        <taxon>Viridiplantae</taxon>
        <taxon>Streptophyta</taxon>
        <taxon>Embryophyta</taxon>
        <taxon>Tracheophyta</taxon>
        <taxon>Spermatophyta</taxon>
        <taxon>Magnoliopsida</taxon>
        <taxon>Liliopsida</taxon>
        <taxon>Poales</taxon>
        <taxon>Poaceae</taxon>
        <taxon>PACMAD clade</taxon>
        <taxon>Chloridoideae</taxon>
        <taxon>Eragrostideae</taxon>
        <taxon>Eragrostidinae</taxon>
        <taxon>Eragrostis</taxon>
    </lineage>
</organism>
<evidence type="ECO:0000256" key="1">
    <source>
        <dbReference type="SAM" id="MobiDB-lite"/>
    </source>
</evidence>
<dbReference type="Gramene" id="TVU02048">
    <property type="protein sequence ID" value="TVU02048"/>
    <property type="gene ID" value="EJB05_52414"/>
</dbReference>